<feature type="region of interest" description="Disordered" evidence="1">
    <location>
        <begin position="81"/>
        <end position="132"/>
    </location>
</feature>
<protein>
    <submittedName>
        <fullName evidence="2">Uncharacterized protein</fullName>
    </submittedName>
</protein>
<feature type="compositionally biased region" description="Basic residues" evidence="1">
    <location>
        <begin position="116"/>
        <end position="126"/>
    </location>
</feature>
<feature type="compositionally biased region" description="Basic and acidic residues" evidence="1">
    <location>
        <begin position="150"/>
        <end position="162"/>
    </location>
</feature>
<organism evidence="2 3">
    <name type="scientific">Aspergillus uvarum CBS 121591</name>
    <dbReference type="NCBI Taxonomy" id="1448315"/>
    <lineage>
        <taxon>Eukaryota</taxon>
        <taxon>Fungi</taxon>
        <taxon>Dikarya</taxon>
        <taxon>Ascomycota</taxon>
        <taxon>Pezizomycotina</taxon>
        <taxon>Eurotiomycetes</taxon>
        <taxon>Eurotiomycetidae</taxon>
        <taxon>Eurotiales</taxon>
        <taxon>Aspergillaceae</taxon>
        <taxon>Aspergillus</taxon>
        <taxon>Aspergillus subgen. Circumdati</taxon>
    </lineage>
</organism>
<evidence type="ECO:0000313" key="3">
    <source>
        <dbReference type="Proteomes" id="UP000248340"/>
    </source>
</evidence>
<keyword evidence="3" id="KW-1185">Reference proteome</keyword>
<dbReference type="GeneID" id="37143903"/>
<accession>A0A319BTN6</accession>
<sequence>MACQLDLWGPQPSSIAFTVPECLYLPTILIIEMTPLSPHTPEQNKAKIVTMPANSYLLSRRIDLILLLIVRVVGLANAATGPPPPHELLRNAPPPPNPSTIQTILTPPPSVDKQQLHHHHHHHHHPAPGLDLDLGLCPSPTIDSSSILLAERKRPSDRDRNRCSPVRAQPPRLTIPIARSPAAPPKPFAVSVKRSPYRTVHDQRNQGHHPPTWHPSSVACYSGNLTTSTYGLRVPRPGSSRLKTVA</sequence>
<reference evidence="2 3" key="1">
    <citation type="submission" date="2016-12" db="EMBL/GenBank/DDBJ databases">
        <title>The genomes of Aspergillus section Nigri reveals drivers in fungal speciation.</title>
        <authorList>
            <consortium name="DOE Joint Genome Institute"/>
            <person name="Vesth T.C."/>
            <person name="Nybo J."/>
            <person name="Theobald S."/>
            <person name="Brandl J."/>
            <person name="Frisvad J.C."/>
            <person name="Nielsen K.F."/>
            <person name="Lyhne E.K."/>
            <person name="Kogle M.E."/>
            <person name="Kuo A."/>
            <person name="Riley R."/>
            <person name="Clum A."/>
            <person name="Nolan M."/>
            <person name="Lipzen A."/>
            <person name="Salamov A."/>
            <person name="Henrissat B."/>
            <person name="Wiebenga A."/>
            <person name="De Vries R.P."/>
            <person name="Grigoriev I.V."/>
            <person name="Mortensen U.H."/>
            <person name="Andersen M.R."/>
            <person name="Baker S.E."/>
        </authorList>
    </citation>
    <scope>NUCLEOTIDE SEQUENCE [LARGE SCALE GENOMIC DNA]</scope>
    <source>
        <strain evidence="2 3">CBS 121591</strain>
    </source>
</reference>
<feature type="region of interest" description="Disordered" evidence="1">
    <location>
        <begin position="147"/>
        <end position="168"/>
    </location>
</feature>
<evidence type="ECO:0000256" key="1">
    <source>
        <dbReference type="SAM" id="MobiDB-lite"/>
    </source>
</evidence>
<gene>
    <name evidence="2" type="ORF">BO82DRAFT_437020</name>
</gene>
<dbReference type="EMBL" id="KZ821772">
    <property type="protein sequence ID" value="PYH75944.1"/>
    <property type="molecule type" value="Genomic_DNA"/>
</dbReference>
<feature type="compositionally biased region" description="Pro residues" evidence="1">
    <location>
        <begin position="81"/>
        <end position="98"/>
    </location>
</feature>
<dbReference type="AlphaFoldDB" id="A0A319BTN6"/>
<evidence type="ECO:0000313" key="2">
    <source>
        <dbReference type="EMBL" id="PYH75944.1"/>
    </source>
</evidence>
<proteinExistence type="predicted"/>
<dbReference type="VEuPathDB" id="FungiDB:BO82DRAFT_437020"/>
<name>A0A319BTN6_9EURO</name>
<dbReference type="RefSeq" id="XP_025486144.1">
    <property type="nucleotide sequence ID" value="XM_025641161.1"/>
</dbReference>
<dbReference type="Proteomes" id="UP000248340">
    <property type="component" value="Unassembled WGS sequence"/>
</dbReference>